<feature type="transmembrane region" description="Helical" evidence="8">
    <location>
        <begin position="82"/>
        <end position="106"/>
    </location>
</feature>
<comment type="function">
    <text evidence="8">Claudins function as major constituents of the tight junction complexes that regulate the permeability of epithelia.</text>
</comment>
<organism evidence="9 10">
    <name type="scientific">Oikopleura dioica</name>
    <name type="common">Tunicate</name>
    <dbReference type="NCBI Taxonomy" id="34765"/>
    <lineage>
        <taxon>Eukaryota</taxon>
        <taxon>Metazoa</taxon>
        <taxon>Chordata</taxon>
        <taxon>Tunicata</taxon>
        <taxon>Appendicularia</taxon>
        <taxon>Copelata</taxon>
        <taxon>Oikopleuridae</taxon>
        <taxon>Oikopleura</taxon>
    </lineage>
</organism>
<keyword evidence="4 8" id="KW-0812">Transmembrane</keyword>
<keyword evidence="3 8" id="KW-1003">Cell membrane</keyword>
<dbReference type="PROSITE" id="PS01346">
    <property type="entry name" value="CLAUDIN"/>
    <property type="match status" value="1"/>
</dbReference>
<accession>A0ABN7SQT1</accession>
<dbReference type="PANTHER" id="PTHR12002">
    <property type="entry name" value="CLAUDIN"/>
    <property type="match status" value="1"/>
</dbReference>
<reference evidence="9 10" key="1">
    <citation type="submission" date="2021-04" db="EMBL/GenBank/DDBJ databases">
        <authorList>
            <person name="Bliznina A."/>
        </authorList>
    </citation>
    <scope>NUCLEOTIDE SEQUENCE [LARGE SCALE GENOMIC DNA]</scope>
</reference>
<dbReference type="Gene3D" id="1.20.140.150">
    <property type="match status" value="1"/>
</dbReference>
<name>A0ABN7SQT1_OIKDI</name>
<comment type="similarity">
    <text evidence="1 8">Belongs to the claudin family.</text>
</comment>
<evidence type="ECO:0000256" key="1">
    <source>
        <dbReference type="ARBA" id="ARBA00008295"/>
    </source>
</evidence>
<dbReference type="InterPro" id="IPR006187">
    <property type="entry name" value="Claudin"/>
</dbReference>
<dbReference type="EMBL" id="OU015566">
    <property type="protein sequence ID" value="CAG5103382.1"/>
    <property type="molecule type" value="Genomic_DNA"/>
</dbReference>
<evidence type="ECO:0000256" key="6">
    <source>
        <dbReference type="ARBA" id="ARBA00022989"/>
    </source>
</evidence>
<evidence type="ECO:0000256" key="3">
    <source>
        <dbReference type="ARBA" id="ARBA00022475"/>
    </source>
</evidence>
<dbReference type="Proteomes" id="UP001158576">
    <property type="component" value="Chromosome 1"/>
</dbReference>
<gene>
    <name evidence="9" type="ORF">OKIOD_LOCUS9512</name>
</gene>
<keyword evidence="5 8" id="KW-0965">Cell junction</keyword>
<evidence type="ECO:0000256" key="4">
    <source>
        <dbReference type="ARBA" id="ARBA00022692"/>
    </source>
</evidence>
<dbReference type="InterPro" id="IPR017974">
    <property type="entry name" value="Claudin_CS"/>
</dbReference>
<evidence type="ECO:0000256" key="7">
    <source>
        <dbReference type="ARBA" id="ARBA00023136"/>
    </source>
</evidence>
<keyword evidence="2 8" id="KW-0796">Tight junction</keyword>
<comment type="subcellular location">
    <subcellularLocation>
        <location evidence="8">Cell junction</location>
        <location evidence="8">Tight junction</location>
    </subcellularLocation>
    <subcellularLocation>
        <location evidence="8">Cell membrane</location>
        <topology evidence="8">Multi-pass membrane protein</topology>
    </subcellularLocation>
</comment>
<evidence type="ECO:0000313" key="10">
    <source>
        <dbReference type="Proteomes" id="UP001158576"/>
    </source>
</evidence>
<feature type="transmembrane region" description="Helical" evidence="8">
    <location>
        <begin position="40"/>
        <end position="62"/>
    </location>
</feature>
<evidence type="ECO:0000313" key="9">
    <source>
        <dbReference type="EMBL" id="CAG5103382.1"/>
    </source>
</evidence>
<comment type="caution">
    <text evidence="8">Lacks conserved residue(s) required for the propagation of feature annotation.</text>
</comment>
<sequence length="189" mass="19975">MQKRYFGLWQFCAGGDYYGTYQCQSLSQFGIAQLAQYGIVGFRVLVILGCIFGTGGFFAGVASSDSVNIASTKKDKGRAAGGAAGMFSLAGVLILAATSWAANSIIKRWKQLQMGGGGMSINAGTQWTLGAAIYAGWIAAAIYIGVAIIMFMGCCQSSGDDEDEYEDDYRGAPAAYAESGYSQGRKEFV</sequence>
<evidence type="ECO:0000256" key="8">
    <source>
        <dbReference type="RuleBase" id="RU060637"/>
    </source>
</evidence>
<dbReference type="PRINTS" id="PR01077">
    <property type="entry name" value="CLAUDIN"/>
</dbReference>
<proteinExistence type="inferred from homology"/>
<keyword evidence="6 8" id="KW-1133">Transmembrane helix</keyword>
<feature type="transmembrane region" description="Helical" evidence="8">
    <location>
        <begin position="127"/>
        <end position="152"/>
    </location>
</feature>
<protein>
    <recommendedName>
        <fullName evidence="8">Claudin</fullName>
    </recommendedName>
</protein>
<evidence type="ECO:0000256" key="2">
    <source>
        <dbReference type="ARBA" id="ARBA00022427"/>
    </source>
</evidence>
<keyword evidence="7 8" id="KW-0472">Membrane</keyword>
<keyword evidence="10" id="KW-1185">Reference proteome</keyword>
<evidence type="ECO:0000256" key="5">
    <source>
        <dbReference type="ARBA" id="ARBA00022949"/>
    </source>
</evidence>